<accession>A0AA46SUM9</accession>
<gene>
    <name evidence="2" type="ORF">NG824_20840</name>
</gene>
<evidence type="ECO:0008006" key="4">
    <source>
        <dbReference type="Google" id="ProtNLM"/>
    </source>
</evidence>
<evidence type="ECO:0000313" key="3">
    <source>
        <dbReference type="Proteomes" id="UP001164392"/>
    </source>
</evidence>
<organism evidence="2 3">
    <name type="scientific">Xanthomonas sacchari</name>
    <dbReference type="NCBI Taxonomy" id="56458"/>
    <lineage>
        <taxon>Bacteria</taxon>
        <taxon>Pseudomonadati</taxon>
        <taxon>Pseudomonadota</taxon>
        <taxon>Gammaproteobacteria</taxon>
        <taxon>Lysobacterales</taxon>
        <taxon>Lysobacteraceae</taxon>
        <taxon>Xanthomonas</taxon>
    </lineage>
</organism>
<keyword evidence="1" id="KW-0732">Signal</keyword>
<dbReference type="AlphaFoldDB" id="A0AA46SUM9"/>
<evidence type="ECO:0000313" key="2">
    <source>
        <dbReference type="EMBL" id="UYK88876.1"/>
    </source>
</evidence>
<dbReference type="RefSeq" id="WP_267093182.1">
    <property type="nucleotide sequence ID" value="NZ_CP099534.1"/>
</dbReference>
<reference evidence="2" key="1">
    <citation type="submission" date="2022-06" db="EMBL/GenBank/DDBJ databases">
        <title>Dynamics of rice microbiomes reveals core vertical transmitted seed endophytes.</title>
        <authorList>
            <person name="Liao K."/>
            <person name="Zhang X."/>
        </authorList>
    </citation>
    <scope>NUCLEOTIDE SEQUENCE</scope>
    <source>
        <strain evidence="2">JR3-14</strain>
    </source>
</reference>
<protein>
    <recommendedName>
        <fullName evidence="4">DUF3888 domain-containing protein</fullName>
    </recommendedName>
</protein>
<dbReference type="Proteomes" id="UP001164392">
    <property type="component" value="Chromosome"/>
</dbReference>
<evidence type="ECO:0000256" key="1">
    <source>
        <dbReference type="SAM" id="SignalP"/>
    </source>
</evidence>
<feature type="signal peptide" evidence="1">
    <location>
        <begin position="1"/>
        <end position="25"/>
    </location>
</feature>
<name>A0AA46SUM9_9XANT</name>
<dbReference type="EMBL" id="CP099534">
    <property type="protein sequence ID" value="UYK88876.1"/>
    <property type="molecule type" value="Genomic_DNA"/>
</dbReference>
<proteinExistence type="predicted"/>
<sequence length="129" mass="14530">MVAKMVNRLISAIGISVMLIMPAVAKEDVSKYAPKCQEGGILRAIDQSYQDFFAFLSKVPKQPSNRPLTEFLRQIDNYQITAVLDQDVYSIKFLPYNYSKGTIKGAGVKYSVNKCTYRIEDIQGRAPLE</sequence>
<feature type="chain" id="PRO_5041299997" description="DUF3888 domain-containing protein" evidence="1">
    <location>
        <begin position="26"/>
        <end position="129"/>
    </location>
</feature>